<dbReference type="HOGENOM" id="CLU_1914651_0_0_3"/>
<proteinExistence type="predicted"/>
<evidence type="ECO:0000313" key="1">
    <source>
        <dbReference type="EMBL" id="AFZ50707.1"/>
    </source>
</evidence>
<gene>
    <name evidence="1" type="ORF">Dacsa_2065</name>
</gene>
<protein>
    <submittedName>
        <fullName evidence="1">Uncharacterized protein</fullName>
    </submittedName>
</protein>
<reference evidence="1" key="1">
    <citation type="submission" date="2012-04" db="EMBL/GenBank/DDBJ databases">
        <title>Finished genome of Dactylococcopsis salina PCC 8305.</title>
        <authorList>
            <consortium name="US DOE Joint Genome Institute"/>
            <person name="Gugger M."/>
            <person name="Coursin T."/>
            <person name="Rippka R."/>
            <person name="Tandeau De Marsac N."/>
            <person name="Huntemann M."/>
            <person name="Wei C.-L."/>
            <person name="Han J."/>
            <person name="Detter J.C."/>
            <person name="Han C."/>
            <person name="Tapia R."/>
            <person name="Daligault H."/>
            <person name="Chen A."/>
            <person name="Krypides N."/>
            <person name="Mavromatis K."/>
            <person name="Markowitz V."/>
            <person name="Szeto E."/>
            <person name="Ivanova N."/>
            <person name="Ovchinnikova G."/>
            <person name="Pagani I."/>
            <person name="Pati A."/>
            <person name="Goodwin L."/>
            <person name="Peters L."/>
            <person name="Pitluck S."/>
            <person name="Woyke T."/>
            <person name="Kerfeld C."/>
        </authorList>
    </citation>
    <scope>NUCLEOTIDE SEQUENCE [LARGE SCALE GENOMIC DNA]</scope>
    <source>
        <strain evidence="1">PCC 8305</strain>
    </source>
</reference>
<dbReference type="PATRIC" id="fig|13035.3.peg.2344"/>
<sequence>MVLGRDRVQREAIDELENLTEENPFRQVALELLYTLRENLELKEELELEERELIMRLAPLYQQKKEQLQQEAEQHGKTIAQREIAQKLFRQGMEINQIAELTELSVEEIAKLNRDTAE</sequence>
<dbReference type="eggNOG" id="COG5464">
    <property type="taxonomic scope" value="Bacteria"/>
</dbReference>
<name>K9YW40_DACS8</name>
<dbReference type="EMBL" id="CP003944">
    <property type="protein sequence ID" value="AFZ50707.1"/>
    <property type="molecule type" value="Genomic_DNA"/>
</dbReference>
<dbReference type="RefSeq" id="WP_015229701.1">
    <property type="nucleotide sequence ID" value="NC_019780.1"/>
</dbReference>
<evidence type="ECO:0000313" key="2">
    <source>
        <dbReference type="Proteomes" id="UP000010482"/>
    </source>
</evidence>
<dbReference type="KEGG" id="dsl:Dacsa_2065"/>
<accession>K9YW40</accession>
<organism evidence="1 2">
    <name type="scientific">Dactylococcopsis salina (strain PCC 8305)</name>
    <name type="common">Myxobactron salinum</name>
    <dbReference type="NCBI Taxonomy" id="13035"/>
    <lineage>
        <taxon>Bacteria</taxon>
        <taxon>Bacillati</taxon>
        <taxon>Cyanobacteriota</taxon>
        <taxon>Cyanophyceae</taxon>
        <taxon>Nodosilineales</taxon>
        <taxon>Cymatolegaceae</taxon>
        <taxon>Dactylococcopsis</taxon>
    </lineage>
</organism>
<dbReference type="STRING" id="13035.Dacsa_2065"/>
<dbReference type="Proteomes" id="UP000010482">
    <property type="component" value="Chromosome"/>
</dbReference>
<dbReference type="OrthoDB" id="509960at2"/>
<dbReference type="AlphaFoldDB" id="K9YW40"/>
<keyword evidence="2" id="KW-1185">Reference proteome</keyword>